<feature type="transmembrane region" description="Helical" evidence="1">
    <location>
        <begin position="54"/>
        <end position="70"/>
    </location>
</feature>
<feature type="transmembrane region" description="Helical" evidence="1">
    <location>
        <begin position="280"/>
        <end position="301"/>
    </location>
</feature>
<feature type="transmembrane region" description="Helical" evidence="1">
    <location>
        <begin position="248"/>
        <end position="268"/>
    </location>
</feature>
<reference evidence="2" key="1">
    <citation type="submission" date="2018-06" db="EMBL/GenBank/DDBJ databases">
        <authorList>
            <person name="Zhirakovskaya E."/>
        </authorList>
    </citation>
    <scope>NUCLEOTIDE SEQUENCE</scope>
</reference>
<name>A0A3B1CNQ1_9ZZZZ</name>
<dbReference type="PANTHER" id="PTHR41324">
    <property type="entry name" value="MEMBRANE PROTEIN-RELATED"/>
    <property type="match status" value="1"/>
</dbReference>
<organism evidence="2">
    <name type="scientific">hydrothermal vent metagenome</name>
    <dbReference type="NCBI Taxonomy" id="652676"/>
    <lineage>
        <taxon>unclassified sequences</taxon>
        <taxon>metagenomes</taxon>
        <taxon>ecological metagenomes</taxon>
    </lineage>
</organism>
<feature type="transmembrane region" description="Helical" evidence="1">
    <location>
        <begin position="176"/>
        <end position="201"/>
    </location>
</feature>
<proteinExistence type="predicted"/>
<evidence type="ECO:0000256" key="1">
    <source>
        <dbReference type="SAM" id="Phobius"/>
    </source>
</evidence>
<keyword evidence="1" id="KW-0812">Transmembrane</keyword>
<dbReference type="Pfam" id="PF09991">
    <property type="entry name" value="DUF2232"/>
    <property type="match status" value="1"/>
</dbReference>
<keyword evidence="1" id="KW-0472">Membrane</keyword>
<evidence type="ECO:0000313" key="2">
    <source>
        <dbReference type="EMBL" id="VAX20545.1"/>
    </source>
</evidence>
<sequence length="315" mass="33785">MTHVIGRPDSRGLLSITAPFFISLGLFLFSIFVPPLGILSPVPLYYSLVTRGQKTGLVTIALCSLAILALTGERDALFFLVFCGLMAVVLAKSFKRRTSLRSAIGAATLAPLIVTAIIALVINISSDAGILKALDNGASEAIAAVTQSYKDAGADPKLVDWVERNSDMLKNVVSRIFFGMTAVSLLFAVIINCLIIKILSLKFGWGIHFTDNSLANFRAPDYLVWPVIAGGIFVLLIGGAWATAGINLLLITGAIYLIQGIAITHHFFLRSNLPIILKAIGYFLLFSQPPLLLAVCCLGFADVWANFRKIGAESG</sequence>
<protein>
    <recommendedName>
        <fullName evidence="3">DUF2232 domain-containing protein</fullName>
    </recommendedName>
</protein>
<dbReference type="PANTHER" id="PTHR41324:SF1">
    <property type="entry name" value="DUF2232 DOMAIN-CONTAINING PROTEIN"/>
    <property type="match status" value="1"/>
</dbReference>
<accession>A0A3B1CNQ1</accession>
<keyword evidence="1" id="KW-1133">Transmembrane helix</keyword>
<feature type="transmembrane region" description="Helical" evidence="1">
    <location>
        <begin position="76"/>
        <end position="94"/>
    </location>
</feature>
<feature type="transmembrane region" description="Helical" evidence="1">
    <location>
        <begin position="106"/>
        <end position="125"/>
    </location>
</feature>
<gene>
    <name evidence="2" type="ORF">MNBD_NITROSPINAE03-1542</name>
</gene>
<feature type="transmembrane region" description="Helical" evidence="1">
    <location>
        <begin position="222"/>
        <end position="242"/>
    </location>
</feature>
<dbReference type="EMBL" id="UOGB01000183">
    <property type="protein sequence ID" value="VAX20545.1"/>
    <property type="molecule type" value="Genomic_DNA"/>
</dbReference>
<evidence type="ECO:0008006" key="3">
    <source>
        <dbReference type="Google" id="ProtNLM"/>
    </source>
</evidence>
<dbReference type="InterPro" id="IPR018710">
    <property type="entry name" value="DUF2232"/>
</dbReference>
<dbReference type="AlphaFoldDB" id="A0A3B1CNQ1"/>
<feature type="transmembrane region" description="Helical" evidence="1">
    <location>
        <begin position="20"/>
        <end position="42"/>
    </location>
</feature>